<proteinExistence type="predicted"/>
<dbReference type="Proteomes" id="UP000483432">
    <property type="component" value="Unassembled WGS sequence"/>
</dbReference>
<evidence type="ECO:0008006" key="4">
    <source>
        <dbReference type="Google" id="ProtNLM"/>
    </source>
</evidence>
<evidence type="ECO:0000313" key="2">
    <source>
        <dbReference type="EMBL" id="NDP48369.1"/>
    </source>
</evidence>
<comment type="caution">
    <text evidence="2">The sequence shown here is derived from an EMBL/GenBank/DDBJ whole genome shotgun (WGS) entry which is preliminary data.</text>
</comment>
<keyword evidence="1" id="KW-0812">Transmembrane</keyword>
<evidence type="ECO:0000313" key="3">
    <source>
        <dbReference type="Proteomes" id="UP000483432"/>
    </source>
</evidence>
<keyword evidence="1" id="KW-1133">Transmembrane helix</keyword>
<accession>A0A7C9P5H3</accession>
<sequence>MMPRPIQMLVSKRELRRPSTQAGFVLPTAIFLVVILAALGGYMVTLARTSNISSGLDIQGARAYQAARAGIEWAAFQVVDPLNPPPSSPPFPPPTPCPVSPTTVAAPGPTALAGTLSSFTVVVKCDYFPETDGATNVAVYQVTSTATSGAIGSVDRVVRQIQGSFGK</sequence>
<gene>
    <name evidence="2" type="ORF">GZ085_08255</name>
</gene>
<evidence type="ECO:0000256" key="1">
    <source>
        <dbReference type="SAM" id="Phobius"/>
    </source>
</evidence>
<dbReference type="AlphaFoldDB" id="A0A7C9P5H3"/>
<protein>
    <recommendedName>
        <fullName evidence="4">MSHA biogenesis protein MshP</fullName>
    </recommendedName>
</protein>
<keyword evidence="1" id="KW-0472">Membrane</keyword>
<reference evidence="2 3" key="1">
    <citation type="submission" date="2019-09" db="EMBL/GenBank/DDBJ databases">
        <title>H2 Metabolism Revealed by Metagenomic Analysis in Subglacial Sediment of East Antarctica.</title>
        <authorList>
            <person name="Yang Z."/>
            <person name="Zhang Y."/>
            <person name="Lv Y."/>
            <person name="Yan W."/>
            <person name="Xiao X."/>
            <person name="Sun B."/>
            <person name="Ma H."/>
        </authorList>
    </citation>
    <scope>NUCLEOTIDE SEQUENCE [LARGE SCALE GENOMIC DNA]</scope>
    <source>
        <strain evidence="2">Bin2_2</strain>
    </source>
</reference>
<feature type="transmembrane region" description="Helical" evidence="1">
    <location>
        <begin position="21"/>
        <end position="44"/>
    </location>
</feature>
<dbReference type="EMBL" id="JAAFGW010000108">
    <property type="protein sequence ID" value="NDP48369.1"/>
    <property type="molecule type" value="Genomic_DNA"/>
</dbReference>
<organism evidence="2 3">
    <name type="scientific">Sulfuriferula multivorans</name>
    <dbReference type="NCBI Taxonomy" id="1559896"/>
    <lineage>
        <taxon>Bacteria</taxon>
        <taxon>Pseudomonadati</taxon>
        <taxon>Pseudomonadota</taxon>
        <taxon>Betaproteobacteria</taxon>
        <taxon>Nitrosomonadales</taxon>
        <taxon>Sulfuricellaceae</taxon>
        <taxon>Sulfuriferula</taxon>
    </lineage>
</organism>
<name>A0A7C9P5H3_9PROT</name>